<evidence type="ECO:0000256" key="10">
    <source>
        <dbReference type="ARBA" id="ARBA00052716"/>
    </source>
</evidence>
<evidence type="ECO:0000256" key="14">
    <source>
        <dbReference type="HAMAP-Rule" id="MF_00394"/>
    </source>
</evidence>
<keyword evidence="2 14" id="KW-0444">Lipid biosynthesis</keyword>
<feature type="binding site" evidence="14">
    <location>
        <position position="278"/>
    </location>
    <ligand>
        <name>NADPH</name>
        <dbReference type="ChEBI" id="CHEBI:57783"/>
    </ligand>
</feature>
<feature type="domain" description="Glycerol-3-phosphate dehydrogenase NAD-dependent N-terminal" evidence="19">
    <location>
        <begin position="5"/>
        <end position="156"/>
    </location>
</feature>
<dbReference type="GO" id="GO:0005975">
    <property type="term" value="P:carbohydrate metabolic process"/>
    <property type="evidence" value="ECO:0007669"/>
    <property type="project" value="InterPro"/>
</dbReference>
<comment type="function">
    <text evidence="14">Catalyzes the reduction of the glycolytic intermediate dihydroxyacetone phosphate (DHAP) to sn-glycerol 3-phosphate (G3P), the key precursor for phospholipid synthesis.</text>
</comment>
<evidence type="ECO:0000256" key="4">
    <source>
        <dbReference type="ARBA" id="ARBA00022857"/>
    </source>
</evidence>
<evidence type="ECO:0000256" key="18">
    <source>
        <dbReference type="RuleBase" id="RU000437"/>
    </source>
</evidence>
<feature type="binding site" evidence="14">
    <location>
        <position position="243"/>
    </location>
    <ligand>
        <name>sn-glycerol 3-phosphate</name>
        <dbReference type="ChEBI" id="CHEBI:57597"/>
    </ligand>
</feature>
<dbReference type="RefSeq" id="WP_133613629.1">
    <property type="nucleotide sequence ID" value="NZ_SNYW01000008.1"/>
</dbReference>
<proteinExistence type="inferred from homology"/>
<dbReference type="OrthoDB" id="9812273at2"/>
<dbReference type="Proteomes" id="UP000295783">
    <property type="component" value="Unassembled WGS sequence"/>
</dbReference>
<comment type="caution">
    <text evidence="14">Lacks conserved residue(s) required for the propagation of feature annotation.</text>
</comment>
<feature type="active site" description="Proton acceptor" evidence="14 15">
    <location>
        <position position="190"/>
    </location>
</feature>
<comment type="caution">
    <text evidence="21">The sequence shown here is derived from an EMBL/GenBank/DDBJ whole genome shotgun (WGS) entry which is preliminary data.</text>
</comment>
<feature type="binding site" evidence="14">
    <location>
        <position position="137"/>
    </location>
    <ligand>
        <name>sn-glycerol 3-phosphate</name>
        <dbReference type="ChEBI" id="CHEBI:57597"/>
    </ligand>
</feature>
<feature type="binding site" evidence="14">
    <location>
        <position position="254"/>
    </location>
    <ligand>
        <name>NADPH</name>
        <dbReference type="ChEBI" id="CHEBI:57783"/>
    </ligand>
</feature>
<evidence type="ECO:0000256" key="5">
    <source>
        <dbReference type="ARBA" id="ARBA00023002"/>
    </source>
</evidence>
<feature type="domain" description="Glycerol-3-phosphate dehydrogenase NAD-dependent C-terminal" evidence="20">
    <location>
        <begin position="179"/>
        <end position="315"/>
    </location>
</feature>
<keyword evidence="22" id="KW-1185">Reference proteome</keyword>
<dbReference type="UniPathway" id="UPA00940"/>
<dbReference type="InterPro" id="IPR011128">
    <property type="entry name" value="G3P_DH_NAD-dep_N"/>
</dbReference>
<dbReference type="SUPFAM" id="SSF51735">
    <property type="entry name" value="NAD(P)-binding Rossmann-fold domains"/>
    <property type="match status" value="1"/>
</dbReference>
<feature type="binding site" evidence="17">
    <location>
        <begin position="10"/>
        <end position="15"/>
    </location>
    <ligand>
        <name>NAD(+)</name>
        <dbReference type="ChEBI" id="CHEBI:57540"/>
    </ligand>
</feature>
<sequence length="331" mass="33805">MTLAQVSVIGAGAWGTALALIATRGGCRAFLHARRPELAATIAATRCNAAYLPDIELPAELAVTADFAAALDADAVLYAQPAQHFRAFCQKARPLWRIGAPLVLCAKGIEQESGLLLHEIAAEALPGVAVAALSGPSFAIDVARGLPTAIAIAAPDGALVERLMRSLSHGALRPYGSEDLVGTEVAGAVKNVYAIACGLAIGAGLGDNARAALITRGLAEVTRLALAKGGRQETLMGLAGLGDLVLTCSSPKSRNMSLGIEMGQGRPLADILAGRRSVAEGVTTAPAVLALARQLGVEMPIAASVERILHGGGSLAAEAENLLARPLKRES</sequence>
<evidence type="ECO:0000256" key="1">
    <source>
        <dbReference type="ARBA" id="ARBA00011009"/>
    </source>
</evidence>
<evidence type="ECO:0000256" key="9">
    <source>
        <dbReference type="ARBA" id="ARBA00023264"/>
    </source>
</evidence>
<dbReference type="GO" id="GO:0005829">
    <property type="term" value="C:cytosol"/>
    <property type="evidence" value="ECO:0007669"/>
    <property type="project" value="TreeGrafter"/>
</dbReference>
<evidence type="ECO:0000256" key="7">
    <source>
        <dbReference type="ARBA" id="ARBA00023098"/>
    </source>
</evidence>
<evidence type="ECO:0000256" key="8">
    <source>
        <dbReference type="ARBA" id="ARBA00023209"/>
    </source>
</evidence>
<evidence type="ECO:0000256" key="11">
    <source>
        <dbReference type="ARBA" id="ARBA00066687"/>
    </source>
</evidence>
<comment type="similarity">
    <text evidence="1 14 18">Belongs to the NAD-dependent glycerol-3-phosphate dehydrogenase family.</text>
</comment>
<dbReference type="SUPFAM" id="SSF48179">
    <property type="entry name" value="6-phosphogluconate dehydrogenase C-terminal domain-like"/>
    <property type="match status" value="1"/>
</dbReference>
<keyword evidence="4 14" id="KW-0521">NADP</keyword>
<dbReference type="InterPro" id="IPR013328">
    <property type="entry name" value="6PGD_dom2"/>
</dbReference>
<feature type="binding site" evidence="14">
    <location>
        <position position="51"/>
    </location>
    <ligand>
        <name>NADPH</name>
        <dbReference type="ChEBI" id="CHEBI:57783"/>
    </ligand>
</feature>
<evidence type="ECO:0000256" key="2">
    <source>
        <dbReference type="ARBA" id="ARBA00022516"/>
    </source>
</evidence>
<dbReference type="PIRSF" id="PIRSF000114">
    <property type="entry name" value="Glycerol-3-P_dh"/>
    <property type="match status" value="1"/>
</dbReference>
<protein>
    <recommendedName>
        <fullName evidence="12 14">Glycerol-3-phosphate dehydrogenase [NAD(P)+]</fullName>
        <ecNumber evidence="11 14">1.1.1.94</ecNumber>
    </recommendedName>
    <alternativeName>
        <fullName evidence="14">NAD(P)(+)-dependent glycerol-3-phosphate dehydrogenase</fullName>
    </alternativeName>
    <alternativeName>
        <fullName evidence="13 14">NAD(P)H-dependent dihydroxyacetone-phosphate reductase</fullName>
    </alternativeName>
</protein>
<feature type="binding site" evidence="14">
    <location>
        <position position="14"/>
    </location>
    <ligand>
        <name>NADPH</name>
        <dbReference type="ChEBI" id="CHEBI:57783"/>
    </ligand>
</feature>
<feature type="binding site" evidence="16">
    <location>
        <begin position="254"/>
        <end position="255"/>
    </location>
    <ligand>
        <name>substrate</name>
    </ligand>
</feature>
<feature type="binding site" evidence="14">
    <location>
        <position position="135"/>
    </location>
    <ligand>
        <name>sn-glycerol 3-phosphate</name>
        <dbReference type="ChEBI" id="CHEBI:57597"/>
    </ligand>
</feature>
<keyword evidence="5 14" id="KW-0560">Oxidoreductase</keyword>
<feature type="binding site" evidence="14">
    <location>
        <position position="254"/>
    </location>
    <ligand>
        <name>sn-glycerol 3-phosphate</name>
        <dbReference type="ChEBI" id="CHEBI:57597"/>
    </ligand>
</feature>
<dbReference type="PANTHER" id="PTHR11728">
    <property type="entry name" value="GLYCEROL-3-PHOSPHATE DEHYDROGENASE"/>
    <property type="match status" value="1"/>
</dbReference>
<keyword evidence="7 14" id="KW-0443">Lipid metabolism</keyword>
<comment type="pathway">
    <text evidence="14">Membrane lipid metabolism; glycerophospholipid metabolism.</text>
</comment>
<accession>A0A4R6WTX0</accession>
<feature type="binding site" evidence="14">
    <location>
        <position position="35"/>
    </location>
    <ligand>
        <name>NADPH</name>
        <dbReference type="ChEBI" id="CHEBI:57783"/>
    </ligand>
</feature>
<evidence type="ECO:0000259" key="19">
    <source>
        <dbReference type="Pfam" id="PF01210"/>
    </source>
</evidence>
<dbReference type="FunFam" id="3.40.50.720:FF:000019">
    <property type="entry name" value="Glycerol-3-phosphate dehydrogenase [NAD(P)+]"/>
    <property type="match status" value="1"/>
</dbReference>
<feature type="binding site" evidence="14">
    <location>
        <position position="190"/>
    </location>
    <ligand>
        <name>sn-glycerol 3-phosphate</name>
        <dbReference type="ChEBI" id="CHEBI:57597"/>
    </ligand>
</feature>
<dbReference type="InterPro" id="IPR036291">
    <property type="entry name" value="NAD(P)-bd_dom_sf"/>
</dbReference>
<dbReference type="InterPro" id="IPR008927">
    <property type="entry name" value="6-PGluconate_DH-like_C_sf"/>
</dbReference>
<feature type="binding site" evidence="16">
    <location>
        <position position="107"/>
    </location>
    <ligand>
        <name>substrate</name>
    </ligand>
</feature>
<dbReference type="NCBIfam" id="NF000942">
    <property type="entry name" value="PRK00094.1-4"/>
    <property type="match status" value="1"/>
</dbReference>
<keyword evidence="8 14" id="KW-0594">Phospholipid biosynthesis</keyword>
<evidence type="ECO:0000256" key="6">
    <source>
        <dbReference type="ARBA" id="ARBA00023027"/>
    </source>
</evidence>
<dbReference type="GO" id="GO:0141152">
    <property type="term" value="F:glycerol-3-phosphate dehydrogenase (NAD+) activity"/>
    <property type="evidence" value="ECO:0007669"/>
    <property type="project" value="RHEA"/>
</dbReference>
<feature type="binding site" evidence="14">
    <location>
        <position position="107"/>
    </location>
    <ligand>
        <name>sn-glycerol 3-phosphate</name>
        <dbReference type="ChEBI" id="CHEBI:57597"/>
    </ligand>
</feature>
<dbReference type="GO" id="GO:0051287">
    <property type="term" value="F:NAD binding"/>
    <property type="evidence" value="ECO:0007669"/>
    <property type="project" value="InterPro"/>
</dbReference>
<keyword evidence="9 14" id="KW-1208">Phospholipid metabolism</keyword>
<dbReference type="Gene3D" id="1.10.1040.10">
    <property type="entry name" value="N-(1-d-carboxylethyl)-l-norvaline Dehydrogenase, domain 2"/>
    <property type="match status" value="1"/>
</dbReference>
<keyword evidence="3 14" id="KW-0547">Nucleotide-binding</keyword>
<comment type="subcellular location">
    <subcellularLocation>
        <location evidence="14">Cytoplasm</location>
    </subcellularLocation>
</comment>
<feature type="binding site" evidence="14">
    <location>
        <position position="280"/>
    </location>
    <ligand>
        <name>NADPH</name>
        <dbReference type="ChEBI" id="CHEBI:57783"/>
    </ligand>
</feature>
<dbReference type="PANTHER" id="PTHR11728:SF1">
    <property type="entry name" value="GLYCEROL-3-PHOSPHATE DEHYDROGENASE [NAD(+)] 2, CHLOROPLASTIC"/>
    <property type="match status" value="1"/>
</dbReference>
<organism evidence="21 22">
    <name type="scientific">Dongia mobilis</name>
    <dbReference type="NCBI Taxonomy" id="578943"/>
    <lineage>
        <taxon>Bacteria</taxon>
        <taxon>Pseudomonadati</taxon>
        <taxon>Pseudomonadota</taxon>
        <taxon>Alphaproteobacteria</taxon>
        <taxon>Rhodospirillales</taxon>
        <taxon>Dongiaceae</taxon>
        <taxon>Dongia</taxon>
    </lineage>
</organism>
<dbReference type="EMBL" id="SNYW01000008">
    <property type="protein sequence ID" value="TDQ82340.1"/>
    <property type="molecule type" value="Genomic_DNA"/>
</dbReference>
<dbReference type="EC" id="1.1.1.94" evidence="11 14"/>
<comment type="catalytic activity">
    <reaction evidence="14">
        <text>sn-glycerol 3-phosphate + NAD(+) = dihydroxyacetone phosphate + NADH + H(+)</text>
        <dbReference type="Rhea" id="RHEA:11092"/>
        <dbReference type="ChEBI" id="CHEBI:15378"/>
        <dbReference type="ChEBI" id="CHEBI:57540"/>
        <dbReference type="ChEBI" id="CHEBI:57597"/>
        <dbReference type="ChEBI" id="CHEBI:57642"/>
        <dbReference type="ChEBI" id="CHEBI:57945"/>
        <dbReference type="EC" id="1.1.1.94"/>
    </reaction>
</comment>
<dbReference type="GO" id="GO:0141153">
    <property type="term" value="F:glycerol-3-phosphate dehydrogenase (NADP+) activity"/>
    <property type="evidence" value="ECO:0007669"/>
    <property type="project" value="RHEA"/>
</dbReference>
<dbReference type="Gene3D" id="3.40.50.720">
    <property type="entry name" value="NAD(P)-binding Rossmann-like Domain"/>
    <property type="match status" value="1"/>
</dbReference>
<dbReference type="FunFam" id="1.10.1040.10:FF:000001">
    <property type="entry name" value="Glycerol-3-phosphate dehydrogenase [NAD(P)+]"/>
    <property type="match status" value="1"/>
</dbReference>
<evidence type="ECO:0000256" key="13">
    <source>
        <dbReference type="ARBA" id="ARBA00080511"/>
    </source>
</evidence>
<gene>
    <name evidence="14" type="primary">gpsA</name>
    <name evidence="21" type="ORF">A8950_2163</name>
</gene>
<reference evidence="21 22" key="1">
    <citation type="submission" date="2019-03" db="EMBL/GenBank/DDBJ databases">
        <title>Genomic Encyclopedia of Type Strains, Phase III (KMG-III): the genomes of soil and plant-associated and newly described type strains.</title>
        <authorList>
            <person name="Whitman W."/>
        </authorList>
    </citation>
    <scope>NUCLEOTIDE SEQUENCE [LARGE SCALE GENOMIC DNA]</scope>
    <source>
        <strain evidence="21 22">CGMCC 1.7660</strain>
    </source>
</reference>
<evidence type="ECO:0000256" key="15">
    <source>
        <dbReference type="PIRSR" id="PIRSR000114-1"/>
    </source>
</evidence>
<dbReference type="HAMAP" id="MF_00394">
    <property type="entry name" value="NAD_Glyc3P_dehydrog"/>
    <property type="match status" value="1"/>
</dbReference>
<feature type="binding site" evidence="14">
    <location>
        <position position="253"/>
    </location>
    <ligand>
        <name>sn-glycerol 3-phosphate</name>
        <dbReference type="ChEBI" id="CHEBI:57597"/>
    </ligand>
</feature>
<feature type="binding site" evidence="14">
    <location>
        <position position="255"/>
    </location>
    <ligand>
        <name>sn-glycerol 3-phosphate</name>
        <dbReference type="ChEBI" id="CHEBI:57597"/>
    </ligand>
</feature>
<dbReference type="InterPro" id="IPR006109">
    <property type="entry name" value="G3P_DH_NAD-dep_C"/>
</dbReference>
<dbReference type="InterPro" id="IPR006168">
    <property type="entry name" value="G3P_DH_NAD-dep"/>
</dbReference>
<evidence type="ECO:0000256" key="3">
    <source>
        <dbReference type="ARBA" id="ARBA00022741"/>
    </source>
</evidence>
<evidence type="ECO:0000259" key="20">
    <source>
        <dbReference type="Pfam" id="PF07479"/>
    </source>
</evidence>
<evidence type="ECO:0000256" key="12">
    <source>
        <dbReference type="ARBA" id="ARBA00069372"/>
    </source>
</evidence>
<dbReference type="AlphaFoldDB" id="A0A4R6WTX0"/>
<feature type="binding site" evidence="14">
    <location>
        <position position="34"/>
    </location>
    <ligand>
        <name>NADPH</name>
        <dbReference type="ChEBI" id="CHEBI:57783"/>
    </ligand>
</feature>
<dbReference type="Pfam" id="PF07479">
    <property type="entry name" value="NAD_Gly3P_dh_C"/>
    <property type="match status" value="1"/>
</dbReference>
<dbReference type="GO" id="GO:0008654">
    <property type="term" value="P:phospholipid biosynthetic process"/>
    <property type="evidence" value="ECO:0007669"/>
    <property type="project" value="UniProtKB-KW"/>
</dbReference>
<feature type="binding site" evidence="17">
    <location>
        <position position="254"/>
    </location>
    <ligand>
        <name>NAD(+)</name>
        <dbReference type="ChEBI" id="CHEBI:57540"/>
    </ligand>
</feature>
<name>A0A4R6WTX0_9PROT</name>
<feature type="binding site" evidence="14">
    <location>
        <position position="107"/>
    </location>
    <ligand>
        <name>NADPH</name>
        <dbReference type="ChEBI" id="CHEBI:57783"/>
    </ligand>
</feature>
<evidence type="ECO:0000256" key="17">
    <source>
        <dbReference type="PIRSR" id="PIRSR000114-3"/>
    </source>
</evidence>
<evidence type="ECO:0000313" key="21">
    <source>
        <dbReference type="EMBL" id="TDQ82340.1"/>
    </source>
</evidence>
<comment type="catalytic activity">
    <reaction evidence="10">
        <text>sn-glycerol 3-phosphate + NADP(+) = dihydroxyacetone phosphate + NADPH + H(+)</text>
        <dbReference type="Rhea" id="RHEA:11096"/>
        <dbReference type="ChEBI" id="CHEBI:15378"/>
        <dbReference type="ChEBI" id="CHEBI:57597"/>
        <dbReference type="ChEBI" id="CHEBI:57642"/>
        <dbReference type="ChEBI" id="CHEBI:57783"/>
        <dbReference type="ChEBI" id="CHEBI:58349"/>
        <dbReference type="EC" id="1.1.1.94"/>
    </reaction>
    <physiologicalReaction direction="right-to-left" evidence="10">
        <dbReference type="Rhea" id="RHEA:11098"/>
    </physiologicalReaction>
</comment>
<keyword evidence="6 14" id="KW-0520">NAD</keyword>
<dbReference type="GO" id="GO:0006650">
    <property type="term" value="P:glycerophospholipid metabolic process"/>
    <property type="evidence" value="ECO:0007669"/>
    <property type="project" value="UniProtKB-UniRule"/>
</dbReference>
<dbReference type="PRINTS" id="PR00077">
    <property type="entry name" value="GPDHDRGNASE"/>
</dbReference>
<dbReference type="PROSITE" id="PS00957">
    <property type="entry name" value="NAD_G3PDH"/>
    <property type="match status" value="1"/>
</dbReference>
<dbReference type="Pfam" id="PF01210">
    <property type="entry name" value="NAD_Gly3P_dh_N"/>
    <property type="match status" value="1"/>
</dbReference>
<dbReference type="NCBIfam" id="NF000940">
    <property type="entry name" value="PRK00094.1-2"/>
    <property type="match status" value="1"/>
</dbReference>
<dbReference type="GO" id="GO:0046167">
    <property type="term" value="P:glycerol-3-phosphate biosynthetic process"/>
    <property type="evidence" value="ECO:0007669"/>
    <property type="project" value="UniProtKB-UniRule"/>
</dbReference>
<evidence type="ECO:0000256" key="16">
    <source>
        <dbReference type="PIRSR" id="PIRSR000114-2"/>
    </source>
</evidence>
<feature type="binding site" evidence="17">
    <location>
        <position position="139"/>
    </location>
    <ligand>
        <name>NAD(+)</name>
        <dbReference type="ChEBI" id="CHEBI:57540"/>
    </ligand>
</feature>
<feature type="binding site" evidence="14">
    <location>
        <position position="139"/>
    </location>
    <ligand>
        <name>NADPH</name>
        <dbReference type="ChEBI" id="CHEBI:57783"/>
    </ligand>
</feature>
<keyword evidence="14" id="KW-0963">Cytoplasm</keyword>
<evidence type="ECO:0000313" key="22">
    <source>
        <dbReference type="Proteomes" id="UP000295783"/>
    </source>
</evidence>
<dbReference type="GO" id="GO:0046168">
    <property type="term" value="P:glycerol-3-phosphate catabolic process"/>
    <property type="evidence" value="ECO:0007669"/>
    <property type="project" value="InterPro"/>
</dbReference>